<keyword evidence="2" id="KW-1185">Reference proteome</keyword>
<evidence type="ECO:0000313" key="1">
    <source>
        <dbReference type="EMBL" id="CUS10206.1"/>
    </source>
</evidence>
<gene>
    <name evidence="1" type="ORF">GSTUAT00005752001</name>
</gene>
<accession>A0A292PRP7</accession>
<sequence length="68" mass="7710">DLRQPFVPSTSICESAHSSLIYTASGVSKRANTEENNREEGEKIVRTHIDSSIRLHPRKRIEHILQLG</sequence>
<dbReference type="Proteomes" id="UP001412239">
    <property type="component" value="Unassembled WGS sequence"/>
</dbReference>
<evidence type="ECO:0000313" key="2">
    <source>
        <dbReference type="Proteomes" id="UP001412239"/>
    </source>
</evidence>
<reference evidence="1" key="1">
    <citation type="submission" date="2015-10" db="EMBL/GenBank/DDBJ databases">
        <authorList>
            <person name="Regsiter A."/>
            <person name="william w."/>
        </authorList>
    </citation>
    <scope>NUCLEOTIDE SEQUENCE</scope>
    <source>
        <strain evidence="1">Montdore</strain>
    </source>
</reference>
<dbReference type="AlphaFoldDB" id="A0A292PRP7"/>
<proteinExistence type="predicted"/>
<dbReference type="EMBL" id="LN891054">
    <property type="protein sequence ID" value="CUS10206.1"/>
    <property type="molecule type" value="Genomic_DNA"/>
</dbReference>
<protein>
    <submittedName>
        <fullName evidence="1">Uncharacterized protein</fullName>
    </submittedName>
</protein>
<name>A0A292PRP7_9PEZI</name>
<feature type="non-terminal residue" evidence="1">
    <location>
        <position position="68"/>
    </location>
</feature>
<organism evidence="1 2">
    <name type="scientific">Tuber aestivum</name>
    <name type="common">summer truffle</name>
    <dbReference type="NCBI Taxonomy" id="59557"/>
    <lineage>
        <taxon>Eukaryota</taxon>
        <taxon>Fungi</taxon>
        <taxon>Dikarya</taxon>
        <taxon>Ascomycota</taxon>
        <taxon>Pezizomycotina</taxon>
        <taxon>Pezizomycetes</taxon>
        <taxon>Pezizales</taxon>
        <taxon>Tuberaceae</taxon>
        <taxon>Tuber</taxon>
    </lineage>
</organism>